<protein>
    <submittedName>
        <fullName evidence="2">Uncharacterized protein</fullName>
    </submittedName>
</protein>
<organism evidence="2 3">
    <name type="scientific">Cytospora leucostoma</name>
    <dbReference type="NCBI Taxonomy" id="1230097"/>
    <lineage>
        <taxon>Eukaryota</taxon>
        <taxon>Fungi</taxon>
        <taxon>Dikarya</taxon>
        <taxon>Ascomycota</taxon>
        <taxon>Pezizomycotina</taxon>
        <taxon>Sordariomycetes</taxon>
        <taxon>Sordariomycetidae</taxon>
        <taxon>Diaporthales</taxon>
        <taxon>Cytosporaceae</taxon>
        <taxon>Cytospora</taxon>
    </lineage>
</organism>
<sequence length="284" mass="32377">MELTMRPKLAPRNVRKSLRMFEMLPKDGLRYKVFKDTEKPGGLCILPGWEATEIMTALNRKYERPTKSDFDTEIALLFQKGSEYVTYRISPEGRARFPTEIPSTATFWSVPKQDTMFKDVHVATVYRFALKIMEARQIWVEGHTHQHFLGQYDYQRKTVHAVELFDTTVTSAGILHRDIAGTLALFMTGSMADQVQETDESRKVRLQVDNGDTSLFTIKELGALHASNEAATVEEGNTEQVDGAKDGQDDDMMDAGTDAYDAYLQKMHEQDLENAEDEEMMDLE</sequence>
<accession>A0A423XJJ3</accession>
<keyword evidence="3" id="KW-1185">Reference proteome</keyword>
<name>A0A423XJJ3_9PEZI</name>
<evidence type="ECO:0000313" key="2">
    <source>
        <dbReference type="EMBL" id="ROW16312.1"/>
    </source>
</evidence>
<reference evidence="2 3" key="1">
    <citation type="submission" date="2015-09" db="EMBL/GenBank/DDBJ databases">
        <title>Host preference determinants of Valsa canker pathogens revealed by comparative genomics.</title>
        <authorList>
            <person name="Yin Z."/>
            <person name="Huang L."/>
        </authorList>
    </citation>
    <scope>NUCLEOTIDE SEQUENCE [LARGE SCALE GENOMIC DNA]</scope>
    <source>
        <strain evidence="2 3">SXYLt</strain>
    </source>
</reference>
<feature type="region of interest" description="Disordered" evidence="1">
    <location>
        <begin position="229"/>
        <end position="260"/>
    </location>
</feature>
<gene>
    <name evidence="2" type="ORF">VPNG_01998</name>
</gene>
<evidence type="ECO:0000313" key="3">
    <source>
        <dbReference type="Proteomes" id="UP000285146"/>
    </source>
</evidence>
<dbReference type="Proteomes" id="UP000285146">
    <property type="component" value="Unassembled WGS sequence"/>
</dbReference>
<dbReference type="OrthoDB" id="5240798at2759"/>
<evidence type="ECO:0000256" key="1">
    <source>
        <dbReference type="SAM" id="MobiDB-lite"/>
    </source>
</evidence>
<proteinExistence type="predicted"/>
<dbReference type="InParanoid" id="A0A423XJJ3"/>
<dbReference type="EMBL" id="LKEB01000006">
    <property type="protein sequence ID" value="ROW16312.1"/>
    <property type="molecule type" value="Genomic_DNA"/>
</dbReference>
<dbReference type="AlphaFoldDB" id="A0A423XJJ3"/>
<comment type="caution">
    <text evidence="2">The sequence shown here is derived from an EMBL/GenBank/DDBJ whole genome shotgun (WGS) entry which is preliminary data.</text>
</comment>